<keyword evidence="3" id="KW-1185">Reference proteome</keyword>
<comment type="caution">
    <text evidence="2">The sequence shown here is derived from an EMBL/GenBank/DDBJ whole genome shotgun (WGS) entry which is preliminary data.</text>
</comment>
<evidence type="ECO:0000256" key="1">
    <source>
        <dbReference type="SAM" id="Phobius"/>
    </source>
</evidence>
<reference evidence="2" key="1">
    <citation type="submission" date="2022-08" db="EMBL/GenBank/DDBJ databases">
        <title>Novel sulfate-reducing endosymbionts in the free-living metamonad Anaeramoeba.</title>
        <authorList>
            <person name="Jerlstrom-Hultqvist J."/>
            <person name="Cepicka I."/>
            <person name="Gallot-Lavallee L."/>
            <person name="Salas-Leiva D."/>
            <person name="Curtis B.A."/>
            <person name="Zahonova K."/>
            <person name="Pipaliya S."/>
            <person name="Dacks J."/>
            <person name="Roger A.J."/>
        </authorList>
    </citation>
    <scope>NUCLEOTIDE SEQUENCE</scope>
    <source>
        <strain evidence="2">Schooner1</strain>
    </source>
</reference>
<protein>
    <submittedName>
        <fullName evidence="2">Uncharacterized protein</fullName>
    </submittedName>
</protein>
<sequence>MKKNNTNQASLDENLNLFLNEEYKNRKYQFFSSQASKIGYKSYGDKSELENGINAIDTLFREIKWKLEETIGQDFLNGLGLVLEYLQSGQLANLGTKEQTNYFNIHFPLFLAQTITLRANDRKYQNFVLQIYEYILQYSSRLILSDQTCDYSKAIGLILHVSAYEKWDKIRESFELDEEYKTERQRFKTNDYCTNRYNIYDSYFYSKIMIKRLNTGPLSTKYKTQLWNTHLQNKAEVLITNTKKIKEIKFSVLHEQDKITSLYLLQNIEFFGEIGGFESLLVSLDKIKKELIKLEKIDSRFTKEKKSSKNDDDDDDKKAGNNIKKKPKTIQKSINSQIKTKKNSLSNLNRVSAIFDIIFNVIIIFFFFFLYYF</sequence>
<feature type="transmembrane region" description="Helical" evidence="1">
    <location>
        <begin position="351"/>
        <end position="372"/>
    </location>
</feature>
<name>A0ABQ8YXD7_9EUKA</name>
<proteinExistence type="predicted"/>
<evidence type="ECO:0000313" key="2">
    <source>
        <dbReference type="EMBL" id="KAJ6249221.1"/>
    </source>
</evidence>
<keyword evidence="1" id="KW-0472">Membrane</keyword>
<gene>
    <name evidence="2" type="ORF">M0813_01821</name>
</gene>
<dbReference type="EMBL" id="JAOAOG010000102">
    <property type="protein sequence ID" value="KAJ6249221.1"/>
    <property type="molecule type" value="Genomic_DNA"/>
</dbReference>
<organism evidence="2 3">
    <name type="scientific">Anaeramoeba flamelloides</name>
    <dbReference type="NCBI Taxonomy" id="1746091"/>
    <lineage>
        <taxon>Eukaryota</taxon>
        <taxon>Metamonada</taxon>
        <taxon>Anaeramoebidae</taxon>
        <taxon>Anaeramoeba</taxon>
    </lineage>
</organism>
<dbReference type="Proteomes" id="UP001150062">
    <property type="component" value="Unassembled WGS sequence"/>
</dbReference>
<keyword evidence="1" id="KW-0812">Transmembrane</keyword>
<evidence type="ECO:0000313" key="3">
    <source>
        <dbReference type="Proteomes" id="UP001150062"/>
    </source>
</evidence>
<accession>A0ABQ8YXD7</accession>
<keyword evidence="1" id="KW-1133">Transmembrane helix</keyword>